<gene>
    <name evidence="2" type="ORF">IWT126_02001</name>
</gene>
<comment type="caution">
    <text evidence="2">The sequence shown here is derived from an EMBL/GenBank/DDBJ whole genome shotgun (WGS) entry which is preliminary data.</text>
</comment>
<dbReference type="STRING" id="1302250.GCA_001313225_01303"/>
<dbReference type="RefSeq" id="WP_089137075.1">
    <property type="nucleotide sequence ID" value="NZ_BCMG01000010.1"/>
</dbReference>
<evidence type="ECO:0000313" key="2">
    <source>
        <dbReference type="EMBL" id="GAX01937.1"/>
    </source>
</evidence>
<organism evidence="2 3">
    <name type="scientific">Secundilactobacillus silagei JCM 19001</name>
    <dbReference type="NCBI Taxonomy" id="1302250"/>
    <lineage>
        <taxon>Bacteria</taxon>
        <taxon>Bacillati</taxon>
        <taxon>Bacillota</taxon>
        <taxon>Bacilli</taxon>
        <taxon>Lactobacillales</taxon>
        <taxon>Lactobacillaceae</taxon>
        <taxon>Secundilactobacillus</taxon>
    </lineage>
</organism>
<proteinExistence type="predicted"/>
<dbReference type="AlphaFoldDB" id="A0A1Z5IJJ0"/>
<accession>A0A1Z5IJJ0</accession>
<protein>
    <submittedName>
        <fullName evidence="2">Uncharacterized protein</fullName>
    </submittedName>
</protein>
<name>A0A1Z5IJJ0_9LACO</name>
<dbReference type="Proteomes" id="UP000198402">
    <property type="component" value="Unassembled WGS sequence"/>
</dbReference>
<keyword evidence="1" id="KW-0175">Coiled coil</keyword>
<feature type="coiled-coil region" evidence="1">
    <location>
        <begin position="8"/>
        <end position="63"/>
    </location>
</feature>
<keyword evidence="3" id="KW-1185">Reference proteome</keyword>
<evidence type="ECO:0000256" key="1">
    <source>
        <dbReference type="SAM" id="Coils"/>
    </source>
</evidence>
<evidence type="ECO:0000313" key="3">
    <source>
        <dbReference type="Proteomes" id="UP000198402"/>
    </source>
</evidence>
<dbReference type="EMBL" id="BCMG01000010">
    <property type="protein sequence ID" value="GAX01937.1"/>
    <property type="molecule type" value="Genomic_DNA"/>
</dbReference>
<sequence length="96" mass="10736">MPKKGSKLAGLTEQLKQLNADLKLAKEKKDTNNLPLLQVQIKNTKVDLQAEQARLDKKKVEEQTIVILGKAVMSAYGVKKPDEALALLQARKPFRK</sequence>
<reference evidence="2 3" key="1">
    <citation type="submission" date="2015-11" db="EMBL/GenBank/DDBJ databases">
        <title>Draft genome sequences of new species of the genus Lactobacillus isolated from orchardgrass silage.</title>
        <authorList>
            <person name="Tohno M."/>
            <person name="Tanizawa Y."/>
            <person name="Arita M."/>
        </authorList>
    </citation>
    <scope>NUCLEOTIDE SEQUENCE [LARGE SCALE GENOMIC DNA]</scope>
    <source>
        <strain evidence="2 3">IWT126</strain>
    </source>
</reference>